<keyword evidence="4" id="KW-1185">Reference proteome</keyword>
<proteinExistence type="predicted"/>
<dbReference type="Pfam" id="PF07589">
    <property type="entry name" value="PEP-CTERM"/>
    <property type="match status" value="1"/>
</dbReference>
<reference evidence="3 4" key="1">
    <citation type="submission" date="2019-11" db="EMBL/GenBank/DDBJ databases">
        <title>Comparative genomics of hydrocarbon-degrading Desulfosarcina strains.</title>
        <authorList>
            <person name="Watanabe M."/>
            <person name="Kojima H."/>
            <person name="Fukui M."/>
        </authorList>
    </citation>
    <scope>NUCLEOTIDE SEQUENCE [LARGE SCALE GENOMIC DNA]</scope>
    <source>
        <strain evidence="3 4">PL12</strain>
    </source>
</reference>
<feature type="signal peptide" evidence="1">
    <location>
        <begin position="1"/>
        <end position="27"/>
    </location>
</feature>
<feature type="chain" id="PRO_5024359558" description="Ice-binding protein C-terminal domain-containing protein" evidence="1">
    <location>
        <begin position="28"/>
        <end position="187"/>
    </location>
</feature>
<accession>A0A5K7Z6E0</accession>
<dbReference type="KEGG" id="dalk:DSCA_60770"/>
<organism evidence="3 4">
    <name type="scientific">Desulfosarcina alkanivorans</name>
    <dbReference type="NCBI Taxonomy" id="571177"/>
    <lineage>
        <taxon>Bacteria</taxon>
        <taxon>Pseudomonadati</taxon>
        <taxon>Thermodesulfobacteriota</taxon>
        <taxon>Desulfobacteria</taxon>
        <taxon>Desulfobacterales</taxon>
        <taxon>Desulfosarcinaceae</taxon>
        <taxon>Desulfosarcina</taxon>
    </lineage>
</organism>
<evidence type="ECO:0000256" key="1">
    <source>
        <dbReference type="SAM" id="SignalP"/>
    </source>
</evidence>
<keyword evidence="1" id="KW-0732">Signal</keyword>
<evidence type="ECO:0000259" key="2">
    <source>
        <dbReference type="Pfam" id="PF07589"/>
    </source>
</evidence>
<dbReference type="NCBIfam" id="TIGR02595">
    <property type="entry name" value="PEP_CTERM"/>
    <property type="match status" value="1"/>
</dbReference>
<dbReference type="InterPro" id="IPR013424">
    <property type="entry name" value="Ice-binding_C"/>
</dbReference>
<name>A0A5K7Z6E0_9BACT</name>
<sequence length="187" mass="20431">MKKLKALLMIKLLVLCAVLVFAGQAYALSITPTTGFRWEGNENNQDDINDVLEDLFEPDLVELYKAEVDDGESGSLLESYETTFLNTSSDPSGAEIEYVGGQIITDPYLLVKDGNQEPAWYLFNLGALSWNGTETLVLSNFWPGEGAISHVTLYGQAAPVPEPATMLLLGTGLLGLAGFNRKRLLKK</sequence>
<feature type="domain" description="Ice-binding protein C-terminal" evidence="2">
    <location>
        <begin position="159"/>
        <end position="182"/>
    </location>
</feature>
<evidence type="ECO:0000313" key="3">
    <source>
        <dbReference type="EMBL" id="BBO72147.1"/>
    </source>
</evidence>
<dbReference type="RefSeq" id="WP_231716318.1">
    <property type="nucleotide sequence ID" value="NZ_AP021874.1"/>
</dbReference>
<dbReference type="AlphaFoldDB" id="A0A5K7Z6E0"/>
<dbReference type="EMBL" id="AP021874">
    <property type="protein sequence ID" value="BBO72147.1"/>
    <property type="molecule type" value="Genomic_DNA"/>
</dbReference>
<protein>
    <recommendedName>
        <fullName evidence="2">Ice-binding protein C-terminal domain-containing protein</fullName>
    </recommendedName>
</protein>
<evidence type="ECO:0000313" key="4">
    <source>
        <dbReference type="Proteomes" id="UP000427906"/>
    </source>
</evidence>
<gene>
    <name evidence="3" type="ORF">DSCA_60770</name>
</gene>
<dbReference type="Proteomes" id="UP000427906">
    <property type="component" value="Chromosome"/>
</dbReference>